<dbReference type="AlphaFoldDB" id="A0A1X7UB62"/>
<evidence type="ECO:0000313" key="2">
    <source>
        <dbReference type="EnsemblMetazoa" id="Aqu2.1.24903_001"/>
    </source>
</evidence>
<organism evidence="2">
    <name type="scientific">Amphimedon queenslandica</name>
    <name type="common">Sponge</name>
    <dbReference type="NCBI Taxonomy" id="400682"/>
    <lineage>
        <taxon>Eukaryota</taxon>
        <taxon>Metazoa</taxon>
        <taxon>Porifera</taxon>
        <taxon>Demospongiae</taxon>
        <taxon>Heteroscleromorpha</taxon>
        <taxon>Haplosclerida</taxon>
        <taxon>Niphatidae</taxon>
        <taxon>Amphimedon</taxon>
    </lineage>
</organism>
<dbReference type="EnsemblMetazoa" id="Aqu2.1.24903_001">
    <property type="protein sequence ID" value="Aqu2.1.24903_001"/>
    <property type="gene ID" value="Aqu2.1.24903"/>
</dbReference>
<keyword evidence="1" id="KW-0812">Transmembrane</keyword>
<dbReference type="InParanoid" id="A0A1X7UB62"/>
<reference evidence="2" key="1">
    <citation type="submission" date="2017-05" db="UniProtKB">
        <authorList>
            <consortium name="EnsemblMetazoa"/>
        </authorList>
    </citation>
    <scope>IDENTIFICATION</scope>
</reference>
<proteinExistence type="predicted"/>
<evidence type="ECO:0000256" key="1">
    <source>
        <dbReference type="SAM" id="Phobius"/>
    </source>
</evidence>
<protein>
    <submittedName>
        <fullName evidence="2">Uncharacterized protein</fullName>
    </submittedName>
</protein>
<keyword evidence="1" id="KW-0472">Membrane</keyword>
<accession>A0A1X7UB62</accession>
<name>A0A1X7UB62_AMPQE</name>
<feature type="transmembrane region" description="Helical" evidence="1">
    <location>
        <begin position="137"/>
        <end position="159"/>
    </location>
</feature>
<keyword evidence="1" id="KW-1133">Transmembrane helix</keyword>
<sequence>MITIILILGTKEFAYLAFANISSDAWLDSQSLVPLVLSLLCHERQLQWREQQVPPYCALMNVIGSRNCTKYSCNNCAQFLLYIEDQWSANDTVSSSVIDDVLSLESSRIALALAGFVYIKNSTETEGNPVMSAGVPLASWICLILGVIVSSVIFFKPIWWDRCLKRLKKSDCCNR</sequence>